<dbReference type="AlphaFoldDB" id="A0A4C1XCH7"/>
<gene>
    <name evidence="1" type="ORF">EVAR_41834_1</name>
</gene>
<comment type="caution">
    <text evidence="1">The sequence shown here is derived from an EMBL/GenBank/DDBJ whole genome shotgun (WGS) entry which is preliminary data.</text>
</comment>
<proteinExistence type="predicted"/>
<protein>
    <submittedName>
        <fullName evidence="1">Uncharacterized protein</fullName>
    </submittedName>
</protein>
<keyword evidence="2" id="KW-1185">Reference proteome</keyword>
<evidence type="ECO:0000313" key="1">
    <source>
        <dbReference type="EMBL" id="GBP60144.1"/>
    </source>
</evidence>
<dbReference type="EMBL" id="BGZK01000780">
    <property type="protein sequence ID" value="GBP60144.1"/>
    <property type="molecule type" value="Genomic_DNA"/>
</dbReference>
<evidence type="ECO:0000313" key="2">
    <source>
        <dbReference type="Proteomes" id="UP000299102"/>
    </source>
</evidence>
<reference evidence="1 2" key="1">
    <citation type="journal article" date="2019" name="Commun. Biol.">
        <title>The bagworm genome reveals a unique fibroin gene that provides high tensile strength.</title>
        <authorList>
            <person name="Kono N."/>
            <person name="Nakamura H."/>
            <person name="Ohtoshi R."/>
            <person name="Tomita M."/>
            <person name="Numata K."/>
            <person name="Arakawa K."/>
        </authorList>
    </citation>
    <scope>NUCLEOTIDE SEQUENCE [LARGE SCALE GENOMIC DNA]</scope>
</reference>
<dbReference type="Proteomes" id="UP000299102">
    <property type="component" value="Unassembled WGS sequence"/>
</dbReference>
<name>A0A4C1XCH7_EUMVA</name>
<sequence>MGKDSGESFPTTTYRAHFNNNRVVRFLGAVVDVLLRLPTLVRPRRVVERRYGSRRVCAGHRLVLSVARARTGRTDYAATTRLNAESPEARGGLVELNAVEPCPATRTDVRLPNILVTSTLSATLAALHDCIILNLQNWSTEPLFRTIT</sequence>
<accession>A0A4C1XCH7</accession>
<organism evidence="1 2">
    <name type="scientific">Eumeta variegata</name>
    <name type="common">Bagworm moth</name>
    <name type="synonym">Eumeta japonica</name>
    <dbReference type="NCBI Taxonomy" id="151549"/>
    <lineage>
        <taxon>Eukaryota</taxon>
        <taxon>Metazoa</taxon>
        <taxon>Ecdysozoa</taxon>
        <taxon>Arthropoda</taxon>
        <taxon>Hexapoda</taxon>
        <taxon>Insecta</taxon>
        <taxon>Pterygota</taxon>
        <taxon>Neoptera</taxon>
        <taxon>Endopterygota</taxon>
        <taxon>Lepidoptera</taxon>
        <taxon>Glossata</taxon>
        <taxon>Ditrysia</taxon>
        <taxon>Tineoidea</taxon>
        <taxon>Psychidae</taxon>
        <taxon>Oiketicinae</taxon>
        <taxon>Eumeta</taxon>
    </lineage>
</organism>